<accession>X0V643</accession>
<feature type="non-terminal residue" evidence="1">
    <location>
        <position position="268"/>
    </location>
</feature>
<protein>
    <recommendedName>
        <fullName evidence="2">Terminase large subunit gp17-like C-terminal domain-containing protein</fullName>
    </recommendedName>
</protein>
<comment type="caution">
    <text evidence="1">The sequence shown here is derived from an EMBL/GenBank/DDBJ whole genome shotgun (WGS) entry which is preliminary data.</text>
</comment>
<evidence type="ECO:0008006" key="2">
    <source>
        <dbReference type="Google" id="ProtNLM"/>
    </source>
</evidence>
<evidence type="ECO:0000313" key="1">
    <source>
        <dbReference type="EMBL" id="GAG13560.1"/>
    </source>
</evidence>
<gene>
    <name evidence="1" type="ORF">S01H1_33903</name>
</gene>
<dbReference type="AlphaFoldDB" id="X0V643"/>
<dbReference type="EMBL" id="BARS01021077">
    <property type="protein sequence ID" value="GAG13560.1"/>
    <property type="molecule type" value="Genomic_DNA"/>
</dbReference>
<organism evidence="1">
    <name type="scientific">marine sediment metagenome</name>
    <dbReference type="NCBI Taxonomy" id="412755"/>
    <lineage>
        <taxon>unclassified sequences</taxon>
        <taxon>metagenomes</taxon>
        <taxon>ecological metagenomes</taxon>
    </lineage>
</organism>
<proteinExistence type="predicted"/>
<reference evidence="1" key="1">
    <citation type="journal article" date="2014" name="Front. Microbiol.">
        <title>High frequency of phylogenetically diverse reductive dehalogenase-homologous genes in deep subseafloor sedimentary metagenomes.</title>
        <authorList>
            <person name="Kawai M."/>
            <person name="Futagami T."/>
            <person name="Toyoda A."/>
            <person name="Takaki Y."/>
            <person name="Nishi S."/>
            <person name="Hori S."/>
            <person name="Arai W."/>
            <person name="Tsubouchi T."/>
            <person name="Morono Y."/>
            <person name="Uchiyama I."/>
            <person name="Ito T."/>
            <person name="Fujiyama A."/>
            <person name="Inagaki F."/>
            <person name="Takami H."/>
        </authorList>
    </citation>
    <scope>NUCLEOTIDE SEQUENCE</scope>
    <source>
        <strain evidence="1">Expedition CK06-06</strain>
    </source>
</reference>
<name>X0V643_9ZZZZ</name>
<sequence>MGAQGKLLAVSTPNGKANFFHKVWSEKGQYKGINRLTIHWTENPEHGEEWFKAVTAGFDKQQIARMFELSFAVYAGQPVWDLFELKTHVWDVEKEDVALTVTDGFAVYHGWDMGFHFPAWTLWQRNSKDQWCGIAELQGNDIEMATFCKQIVEICTALYDRKKTPEIHCIPPDAMKRSNRSGSSGAVNDLQDIQQAFKIYGRRVQHIICPGEVGTRNNEAPRLKETRKLWKLRADGNPGILLNSTMEGFIEGCNGGYCYPEKGDTEQP</sequence>